<protein>
    <submittedName>
        <fullName evidence="1">Uncharacterized protein</fullName>
    </submittedName>
</protein>
<comment type="caution">
    <text evidence="1">The sequence shown here is derived from an EMBL/GenBank/DDBJ whole genome shotgun (WGS) entry which is preliminary data.</text>
</comment>
<sequence>MMKTPKSKFMDRFTPLAGKPNIPGLTSFLDRGFLLHGVVWSSNELVGEVLKKYVTYDALNYSRDLFLKNEKNKDGLIHLIMSELGAAGYVCKQASEDADVLIVTTAIELWRDMKTPTLSYAIVGEDTDLPIFLTQLTDPDNQVLFSKPDRGKTPHKYYSCGSFEPSCIRSVVAFLHAFSECDTVSAMLGKGKVIVKLFGKMPKFHLQKSSITEMAKTTKLTFGLEHLPPTTKAVKQHILRAYFQIQLWLGKKLIEATDFGWFKSITSSGVRRLEPIYVVDNILIPPKLMEQISCGCKKGCAKCSCVRAGMPCTDLCKYCHGTDCENVNHFPIEVPTDVQH</sequence>
<organism evidence="1 2">
    <name type="scientific">Eretmocerus hayati</name>
    <dbReference type="NCBI Taxonomy" id="131215"/>
    <lineage>
        <taxon>Eukaryota</taxon>
        <taxon>Metazoa</taxon>
        <taxon>Ecdysozoa</taxon>
        <taxon>Arthropoda</taxon>
        <taxon>Hexapoda</taxon>
        <taxon>Insecta</taxon>
        <taxon>Pterygota</taxon>
        <taxon>Neoptera</taxon>
        <taxon>Endopterygota</taxon>
        <taxon>Hymenoptera</taxon>
        <taxon>Apocrita</taxon>
        <taxon>Proctotrupomorpha</taxon>
        <taxon>Chalcidoidea</taxon>
        <taxon>Aphelinidae</taxon>
        <taxon>Aphelininae</taxon>
        <taxon>Eretmocerus</taxon>
    </lineage>
</organism>
<keyword evidence="2" id="KW-1185">Reference proteome</keyword>
<evidence type="ECO:0000313" key="1">
    <source>
        <dbReference type="EMBL" id="KAJ8685092.1"/>
    </source>
</evidence>
<dbReference type="Proteomes" id="UP001239111">
    <property type="component" value="Chromosome 1"/>
</dbReference>
<proteinExistence type="predicted"/>
<gene>
    <name evidence="1" type="ORF">QAD02_020885</name>
</gene>
<evidence type="ECO:0000313" key="2">
    <source>
        <dbReference type="Proteomes" id="UP001239111"/>
    </source>
</evidence>
<name>A0ACC2PRW0_9HYME</name>
<dbReference type="EMBL" id="CM056741">
    <property type="protein sequence ID" value="KAJ8685092.1"/>
    <property type="molecule type" value="Genomic_DNA"/>
</dbReference>
<accession>A0ACC2PRW0</accession>
<reference evidence="1" key="1">
    <citation type="submission" date="2023-04" db="EMBL/GenBank/DDBJ databases">
        <title>A chromosome-level genome assembly of the parasitoid wasp Eretmocerus hayati.</title>
        <authorList>
            <person name="Zhong Y."/>
            <person name="Liu S."/>
            <person name="Liu Y."/>
        </authorList>
    </citation>
    <scope>NUCLEOTIDE SEQUENCE</scope>
    <source>
        <strain evidence="1">ZJU_SS_LIU_2023</strain>
    </source>
</reference>